<dbReference type="Gene3D" id="1.20.58.70">
    <property type="match status" value="1"/>
</dbReference>
<dbReference type="GO" id="GO:0012505">
    <property type="term" value="C:endomembrane system"/>
    <property type="evidence" value="ECO:0007669"/>
    <property type="project" value="TreeGrafter"/>
</dbReference>
<dbReference type="InterPro" id="IPR045242">
    <property type="entry name" value="Syntaxin"/>
</dbReference>
<dbReference type="AlphaFoldDB" id="A0A1J9R0X0"/>
<protein>
    <recommendedName>
        <fullName evidence="4">t-SNARE coiled-coil homology domain-containing protein</fullName>
    </recommendedName>
</protein>
<organism evidence="5 6">
    <name type="scientific">Blastomyces percursus</name>
    <dbReference type="NCBI Taxonomy" id="1658174"/>
    <lineage>
        <taxon>Eukaryota</taxon>
        <taxon>Fungi</taxon>
        <taxon>Dikarya</taxon>
        <taxon>Ascomycota</taxon>
        <taxon>Pezizomycotina</taxon>
        <taxon>Eurotiomycetes</taxon>
        <taxon>Eurotiomycetidae</taxon>
        <taxon>Onygenales</taxon>
        <taxon>Ajellomycetaceae</taxon>
        <taxon>Blastomyces</taxon>
    </lineage>
</organism>
<dbReference type="InterPro" id="IPR006011">
    <property type="entry name" value="Syntaxin_N"/>
</dbReference>
<dbReference type="GO" id="GO:0031201">
    <property type="term" value="C:SNARE complex"/>
    <property type="evidence" value="ECO:0007669"/>
    <property type="project" value="TreeGrafter"/>
</dbReference>
<feature type="domain" description="T-SNARE coiled-coil homology" evidence="4">
    <location>
        <begin position="195"/>
        <end position="257"/>
    </location>
</feature>
<dbReference type="GO" id="GO:0000149">
    <property type="term" value="F:SNARE binding"/>
    <property type="evidence" value="ECO:0007669"/>
    <property type="project" value="TreeGrafter"/>
</dbReference>
<proteinExistence type="inferred from homology"/>
<accession>A0A1J9R0X0</accession>
<dbReference type="PROSITE" id="PS50192">
    <property type="entry name" value="T_SNARE"/>
    <property type="match status" value="1"/>
</dbReference>
<dbReference type="Pfam" id="PF14523">
    <property type="entry name" value="Syntaxin_2"/>
    <property type="match status" value="1"/>
</dbReference>
<dbReference type="InterPro" id="IPR010989">
    <property type="entry name" value="SNARE"/>
</dbReference>
<dbReference type="EMBL" id="LGTZ01001320">
    <property type="protein sequence ID" value="OJD21684.1"/>
    <property type="molecule type" value="Genomic_DNA"/>
</dbReference>
<evidence type="ECO:0000256" key="2">
    <source>
        <dbReference type="SAM" id="MobiDB-lite"/>
    </source>
</evidence>
<dbReference type="GO" id="GO:0006886">
    <property type="term" value="P:intracellular protein transport"/>
    <property type="evidence" value="ECO:0007669"/>
    <property type="project" value="InterPro"/>
</dbReference>
<gene>
    <name evidence="5" type="ORF">ACJ73_06972</name>
</gene>
<keyword evidence="3" id="KW-0472">Membrane</keyword>
<evidence type="ECO:0000256" key="3">
    <source>
        <dbReference type="SAM" id="Phobius"/>
    </source>
</evidence>
<feature type="compositionally biased region" description="Polar residues" evidence="2">
    <location>
        <begin position="9"/>
        <end position="22"/>
    </location>
</feature>
<evidence type="ECO:0000313" key="6">
    <source>
        <dbReference type="Proteomes" id="UP000242791"/>
    </source>
</evidence>
<comment type="similarity">
    <text evidence="1">Belongs to the syntaxin family.</text>
</comment>
<dbReference type="GO" id="GO:0006896">
    <property type="term" value="P:Golgi to vacuole transport"/>
    <property type="evidence" value="ECO:0007669"/>
    <property type="project" value="TreeGrafter"/>
</dbReference>
<feature type="transmembrane region" description="Helical" evidence="3">
    <location>
        <begin position="268"/>
        <end position="288"/>
    </location>
</feature>
<dbReference type="SMART" id="SM00397">
    <property type="entry name" value="t_SNARE"/>
    <property type="match status" value="1"/>
</dbReference>
<sequence>MSFDRLSSLEAQPTRPNDSQYQDDPDFQRLTESLSNRLFTLTSNISRLSNQISLLGTKRDTERVRERVHDLLEETREGFREVGEGIKKAQLWDDVNAPFKRSVVPGLTFNLASRQPSQKWTQQKLSSEFRSTLEEFQIAQRRAIEKQRASATAARTALQEEEGVLTTSPGEGQTLQQLQEQQPRLASQAEVDFQETLIIEREAEIRNIEQSVGELNELFRDVAHIVHEQGGQLDLISENVERTRDDTRVAATELRSASRYQKNARNKACCLLLILAVVLVIIVLAATLA</sequence>
<dbReference type="PANTHER" id="PTHR19957">
    <property type="entry name" value="SYNTAXIN"/>
    <property type="match status" value="1"/>
</dbReference>
<dbReference type="FunFam" id="1.20.5.110:FF:000059">
    <property type="entry name" value="Related to syntaxin 12"/>
    <property type="match status" value="1"/>
</dbReference>
<dbReference type="GO" id="GO:0006906">
    <property type="term" value="P:vesicle fusion"/>
    <property type="evidence" value="ECO:0007669"/>
    <property type="project" value="TreeGrafter"/>
</dbReference>
<dbReference type="VEuPathDB" id="FungiDB:ACJ73_06972"/>
<dbReference type="Gene3D" id="1.20.5.110">
    <property type="match status" value="1"/>
</dbReference>
<evidence type="ECO:0000313" key="5">
    <source>
        <dbReference type="EMBL" id="OJD21684.1"/>
    </source>
</evidence>
<evidence type="ECO:0000259" key="4">
    <source>
        <dbReference type="PROSITE" id="PS50192"/>
    </source>
</evidence>
<keyword evidence="3" id="KW-1133">Transmembrane helix</keyword>
<dbReference type="CDD" id="cd15840">
    <property type="entry name" value="SNARE_Qa"/>
    <property type="match status" value="1"/>
</dbReference>
<name>A0A1J9R0X0_9EURO</name>
<evidence type="ECO:0000256" key="1">
    <source>
        <dbReference type="ARBA" id="ARBA00009063"/>
    </source>
</evidence>
<dbReference type="InterPro" id="IPR006012">
    <property type="entry name" value="Syntaxin/epimorphin_CS"/>
</dbReference>
<dbReference type="PROSITE" id="PS00914">
    <property type="entry name" value="SYNTAXIN"/>
    <property type="match status" value="1"/>
</dbReference>
<reference evidence="5 6" key="1">
    <citation type="submission" date="2015-08" db="EMBL/GenBank/DDBJ databases">
        <title>Emmonsia species relationships and genome sequence.</title>
        <authorList>
            <person name="Cuomo C.A."/>
            <person name="Schwartz I.S."/>
            <person name="Kenyon C."/>
            <person name="De Hoog G.S."/>
            <person name="Govender N.P."/>
            <person name="Botha A."/>
            <person name="Moreno L."/>
            <person name="De Vries M."/>
            <person name="Munoz J.F."/>
            <person name="Stielow J.B."/>
        </authorList>
    </citation>
    <scope>NUCLEOTIDE SEQUENCE [LARGE SCALE GENOMIC DNA]</scope>
    <source>
        <strain evidence="5 6">EI222</strain>
    </source>
</reference>
<keyword evidence="3" id="KW-0812">Transmembrane</keyword>
<dbReference type="Proteomes" id="UP000242791">
    <property type="component" value="Unassembled WGS sequence"/>
</dbReference>
<dbReference type="STRING" id="1658174.A0A1J9R0X0"/>
<dbReference type="InterPro" id="IPR000727">
    <property type="entry name" value="T_SNARE_dom"/>
</dbReference>
<dbReference type="GO" id="GO:0005484">
    <property type="term" value="F:SNAP receptor activity"/>
    <property type="evidence" value="ECO:0007669"/>
    <property type="project" value="InterPro"/>
</dbReference>
<dbReference type="GO" id="GO:0048278">
    <property type="term" value="P:vesicle docking"/>
    <property type="evidence" value="ECO:0007669"/>
    <property type="project" value="TreeGrafter"/>
</dbReference>
<dbReference type="Pfam" id="PF05739">
    <property type="entry name" value="SNARE"/>
    <property type="match status" value="1"/>
</dbReference>
<comment type="caution">
    <text evidence="5">The sequence shown here is derived from an EMBL/GenBank/DDBJ whole genome shotgun (WGS) entry which is preliminary data.</text>
</comment>
<dbReference type="PANTHER" id="PTHR19957:SF38">
    <property type="entry name" value="LD27581P"/>
    <property type="match status" value="1"/>
</dbReference>
<dbReference type="SUPFAM" id="SSF47661">
    <property type="entry name" value="t-snare proteins"/>
    <property type="match status" value="1"/>
</dbReference>
<keyword evidence="6" id="KW-1185">Reference proteome</keyword>
<dbReference type="OrthoDB" id="364348at2759"/>
<feature type="region of interest" description="Disordered" evidence="2">
    <location>
        <begin position="1"/>
        <end position="25"/>
    </location>
</feature>